<feature type="compositionally biased region" description="Polar residues" evidence="1">
    <location>
        <begin position="82"/>
        <end position="97"/>
    </location>
</feature>
<keyword evidence="2" id="KW-1133">Transmembrane helix</keyword>
<evidence type="ECO:0000256" key="1">
    <source>
        <dbReference type="SAM" id="MobiDB-lite"/>
    </source>
</evidence>
<keyword evidence="3" id="KW-1185">Reference proteome</keyword>
<dbReference type="RefSeq" id="XP_022246308.1">
    <property type="nucleotide sequence ID" value="XM_022390600.1"/>
</dbReference>
<feature type="compositionally biased region" description="Basic and acidic residues" evidence="1">
    <location>
        <begin position="208"/>
        <end position="227"/>
    </location>
</feature>
<evidence type="ECO:0000313" key="4">
    <source>
        <dbReference type="RefSeq" id="XP_022246308.1"/>
    </source>
</evidence>
<gene>
    <name evidence="4" type="primary">LOC111086704</name>
</gene>
<feature type="compositionally biased region" description="Polar residues" evidence="1">
    <location>
        <begin position="36"/>
        <end position="47"/>
    </location>
</feature>
<protein>
    <submittedName>
        <fullName evidence="4">Uncharacterized protein LOC111086704</fullName>
    </submittedName>
</protein>
<name>A0ABM1SRQ2_LIMPO</name>
<feature type="compositionally biased region" description="Basic and acidic residues" evidence="1">
    <location>
        <begin position="1"/>
        <end position="11"/>
    </location>
</feature>
<feature type="region of interest" description="Disordered" evidence="1">
    <location>
        <begin position="197"/>
        <end position="233"/>
    </location>
</feature>
<evidence type="ECO:0000313" key="3">
    <source>
        <dbReference type="Proteomes" id="UP000694941"/>
    </source>
</evidence>
<feature type="transmembrane region" description="Helical" evidence="2">
    <location>
        <begin position="546"/>
        <end position="571"/>
    </location>
</feature>
<feature type="region of interest" description="Disordered" evidence="1">
    <location>
        <begin position="1"/>
        <end position="47"/>
    </location>
</feature>
<feature type="compositionally biased region" description="Basic and acidic residues" evidence="1">
    <location>
        <begin position="25"/>
        <end position="35"/>
    </location>
</feature>
<accession>A0ABM1SRQ2</accession>
<dbReference type="GeneID" id="111086704"/>
<dbReference type="Proteomes" id="UP000694941">
    <property type="component" value="Unplaced"/>
</dbReference>
<evidence type="ECO:0000256" key="2">
    <source>
        <dbReference type="SAM" id="Phobius"/>
    </source>
</evidence>
<keyword evidence="2" id="KW-0812">Transmembrane</keyword>
<proteinExistence type="predicted"/>
<organism evidence="3 4">
    <name type="scientific">Limulus polyphemus</name>
    <name type="common">Atlantic horseshoe crab</name>
    <dbReference type="NCBI Taxonomy" id="6850"/>
    <lineage>
        <taxon>Eukaryota</taxon>
        <taxon>Metazoa</taxon>
        <taxon>Ecdysozoa</taxon>
        <taxon>Arthropoda</taxon>
        <taxon>Chelicerata</taxon>
        <taxon>Merostomata</taxon>
        <taxon>Xiphosura</taxon>
        <taxon>Limulidae</taxon>
        <taxon>Limulus</taxon>
    </lineage>
</organism>
<reference evidence="4" key="1">
    <citation type="submission" date="2025-08" db="UniProtKB">
        <authorList>
            <consortium name="RefSeq"/>
        </authorList>
    </citation>
    <scope>IDENTIFICATION</scope>
    <source>
        <tissue evidence="4">Muscle</tissue>
    </source>
</reference>
<feature type="region of interest" description="Disordered" evidence="1">
    <location>
        <begin position="82"/>
        <end position="104"/>
    </location>
</feature>
<sequence length="579" mass="66993">MSSDNIIKHPSENVPGLNENSEVETVLRSDNKSLNDSHQTSTGVTRESFTSQCKQMSCFKSEMNRILDTDFHHKFTKCNPELPQQSSSVFTPNSSLSKPPMLDTKGREKLNIANDSKHLTKLANQLQLKEHSTLSQERNNNSQTSQRTISILKTTSNNSILSDCVLECPACNQSSIRHKLSSRELVSEDMNVSKRESVFPNSVNSEDSSCRLDNVDSRNSIQEDRKSISGRTPQYSRNISTLKLCKKCEIHKTDKESKQYEDYYSSLRETKSRKRPADLNGCRYCEKQPNRYSSTKSKIKSRSWNARKLDNCSIFFNEPTMVNLVDSKCKDREHHSHESSAKCIREMENDIVFDIHPASGTNQERVLYRYPCATLRCSKECQKPDVHMRRCVCGYRESTKSRNQWSDTLSHCSCSYHTDRNDGHYCHAKFDKRKRRNINKLGPRLEDKGVGTESQRHGIDYTSILLEPSILRMDYMRRNEDENSLPSIEDILAYRRFQTDTQIQHVNSPFQVSQTQDFYRSYPCLDVENARDFLHRKHLRKRRKRALFMGVMAICIVLVVGITVAVVFTSIRHKHYNFT</sequence>
<keyword evidence="2" id="KW-0472">Membrane</keyword>